<dbReference type="GO" id="GO:0006614">
    <property type="term" value="P:SRP-dependent cotranslational protein targeting to membrane"/>
    <property type="evidence" value="ECO:0007669"/>
    <property type="project" value="UniProtKB-UniRule"/>
</dbReference>
<evidence type="ECO:0000256" key="6">
    <source>
        <dbReference type="ARBA" id="ARBA00022824"/>
    </source>
</evidence>
<evidence type="ECO:0000256" key="4">
    <source>
        <dbReference type="ARBA" id="ARBA00018350"/>
    </source>
</evidence>
<comment type="similarity">
    <text evidence="3 9">Belongs to the SRP72 family.</text>
</comment>
<proteinExistence type="inferred from homology"/>
<reference evidence="12" key="1">
    <citation type="journal article" date="2019" name="Beilstein J. Org. Chem.">
        <title>Nanangenines: drimane sesquiterpenoids as the dominant metabolite cohort of a novel Australian fungus, Aspergillus nanangensis.</title>
        <authorList>
            <person name="Lacey H.J."/>
            <person name="Gilchrist C.L.M."/>
            <person name="Crombie A."/>
            <person name="Kalaitzis J.A."/>
            <person name="Vuong D."/>
            <person name="Rutledge P.J."/>
            <person name="Turner P."/>
            <person name="Pitt J.I."/>
            <person name="Lacey E."/>
            <person name="Chooi Y.H."/>
            <person name="Piggott A.M."/>
        </authorList>
    </citation>
    <scope>NUCLEOTIDE SEQUENCE</scope>
    <source>
        <strain evidence="12">MST-FP2251</strain>
    </source>
</reference>
<keyword evidence="6" id="KW-0256">Endoplasmic reticulum</keyword>
<dbReference type="SUPFAM" id="SSF48452">
    <property type="entry name" value="TPR-like"/>
    <property type="match status" value="2"/>
</dbReference>
<evidence type="ECO:0000256" key="5">
    <source>
        <dbReference type="ARBA" id="ARBA00022490"/>
    </source>
</evidence>
<dbReference type="GO" id="GO:0005783">
    <property type="term" value="C:endoplasmic reticulum"/>
    <property type="evidence" value="ECO:0007669"/>
    <property type="project" value="UniProtKB-SubCell"/>
</dbReference>
<reference evidence="12" key="2">
    <citation type="submission" date="2020-02" db="EMBL/GenBank/DDBJ databases">
        <authorList>
            <person name="Gilchrist C.L.M."/>
            <person name="Chooi Y.-H."/>
        </authorList>
    </citation>
    <scope>NUCLEOTIDE SEQUENCE</scope>
    <source>
        <strain evidence="12">MST-FP2251</strain>
    </source>
</reference>
<evidence type="ECO:0000256" key="1">
    <source>
        <dbReference type="ARBA" id="ARBA00004240"/>
    </source>
</evidence>
<dbReference type="AlphaFoldDB" id="A0AAD4GNT5"/>
<dbReference type="InterPro" id="IPR013699">
    <property type="entry name" value="Signal_recog_part_SRP72_RNA-bd"/>
</dbReference>
<dbReference type="Proteomes" id="UP001194746">
    <property type="component" value="Unassembled WGS sequence"/>
</dbReference>
<dbReference type="Gene3D" id="1.25.40.10">
    <property type="entry name" value="Tetratricopeptide repeat domain"/>
    <property type="match status" value="1"/>
</dbReference>
<evidence type="ECO:0000256" key="3">
    <source>
        <dbReference type="ARBA" id="ARBA00007676"/>
    </source>
</evidence>
<evidence type="ECO:0000313" key="12">
    <source>
        <dbReference type="EMBL" id="KAF9883782.1"/>
    </source>
</evidence>
<feature type="compositionally biased region" description="Basic and acidic residues" evidence="10">
    <location>
        <begin position="573"/>
        <end position="596"/>
    </location>
</feature>
<comment type="function">
    <text evidence="9">Component of the signal recognition particle (SRP) complex, a ribonucleoprotein complex that mediates the cotranslational targeting of secretory and membrane proteins to the endoplasmic reticulum (ER).</text>
</comment>
<dbReference type="GO" id="GO:0043022">
    <property type="term" value="F:ribosome binding"/>
    <property type="evidence" value="ECO:0007669"/>
    <property type="project" value="TreeGrafter"/>
</dbReference>
<gene>
    <name evidence="12" type="primary">SRP72</name>
    <name evidence="12" type="ORF">FE257_002812</name>
</gene>
<evidence type="ECO:0000256" key="7">
    <source>
        <dbReference type="ARBA" id="ARBA00023135"/>
    </source>
</evidence>
<feature type="region of interest" description="Disordered" evidence="10">
    <location>
        <begin position="552"/>
        <end position="648"/>
    </location>
</feature>
<dbReference type="InterPro" id="IPR031545">
    <property type="entry name" value="SRP72_TPR-like"/>
</dbReference>
<evidence type="ECO:0000256" key="8">
    <source>
        <dbReference type="ARBA" id="ARBA00023274"/>
    </source>
</evidence>
<dbReference type="Pfam" id="PF08492">
    <property type="entry name" value="SRP72"/>
    <property type="match status" value="1"/>
</dbReference>
<dbReference type="PANTHER" id="PTHR14094">
    <property type="entry name" value="SIGNAL RECOGNITION PARTICLE 72"/>
    <property type="match status" value="1"/>
</dbReference>
<feature type="domain" description="Signal recognition particle SRP72 subunit RNA-binding" evidence="11">
    <location>
        <begin position="551"/>
        <end position="599"/>
    </location>
</feature>
<evidence type="ECO:0000256" key="10">
    <source>
        <dbReference type="SAM" id="MobiDB-lite"/>
    </source>
</evidence>
<feature type="compositionally biased region" description="Basic residues" evidence="10">
    <location>
        <begin position="597"/>
        <end position="606"/>
    </location>
</feature>
<keyword evidence="8 9" id="KW-0687">Ribonucleoprotein</keyword>
<dbReference type="GO" id="GO:0005786">
    <property type="term" value="C:signal recognition particle, endoplasmic reticulum targeting"/>
    <property type="evidence" value="ECO:0007669"/>
    <property type="project" value="UniProtKB-UniRule"/>
</dbReference>
<keyword evidence="5 9" id="KW-0963">Cytoplasm</keyword>
<evidence type="ECO:0000259" key="11">
    <source>
        <dbReference type="Pfam" id="PF08492"/>
    </source>
</evidence>
<comment type="caution">
    <text evidence="12">The sequence shown here is derived from an EMBL/GenBank/DDBJ whole genome shotgun (WGS) entry which is preliminary data.</text>
</comment>
<dbReference type="InterPro" id="IPR011990">
    <property type="entry name" value="TPR-like_helical_dom_sf"/>
</dbReference>
<protein>
    <recommendedName>
        <fullName evidence="4 9">Signal recognition particle subunit SRP72</fullName>
    </recommendedName>
</protein>
<evidence type="ECO:0000256" key="2">
    <source>
        <dbReference type="ARBA" id="ARBA00004496"/>
    </source>
</evidence>
<comment type="subcellular location">
    <subcellularLocation>
        <location evidence="2 9">Cytoplasm</location>
    </subcellularLocation>
    <subcellularLocation>
        <location evidence="1">Endoplasmic reticulum</location>
    </subcellularLocation>
</comment>
<organism evidence="12 13">
    <name type="scientific">Aspergillus nanangensis</name>
    <dbReference type="NCBI Taxonomy" id="2582783"/>
    <lineage>
        <taxon>Eukaryota</taxon>
        <taxon>Fungi</taxon>
        <taxon>Dikarya</taxon>
        <taxon>Ascomycota</taxon>
        <taxon>Pezizomycotina</taxon>
        <taxon>Eurotiomycetes</taxon>
        <taxon>Eurotiomycetidae</taxon>
        <taxon>Eurotiales</taxon>
        <taxon>Aspergillaceae</taxon>
        <taxon>Aspergillus</taxon>
        <taxon>Aspergillus subgen. Circumdati</taxon>
    </lineage>
</organism>
<accession>A0AAD4GNT5</accession>
<dbReference type="PIRSF" id="PIRSF038922">
    <property type="entry name" value="SRP72"/>
    <property type="match status" value="1"/>
</dbReference>
<dbReference type="EMBL" id="VCAU01000148">
    <property type="protein sequence ID" value="KAF9883782.1"/>
    <property type="molecule type" value="Genomic_DNA"/>
</dbReference>
<sequence>MAPQSLSSLLQRASIDDHEEVLRSCNAALAKSKSDPHAQHIKAVALLKLDRYEDCLRVFEEGGDTLKKRAGLEYAYALYKCSRLREATEVLSRVASDRGARHLEAQVTYRSEKFRRTAELYEELAKDHSSIHNEDNDLRINAWAADSQLQWKGYPESIRHNRPTRDDLEAFETVYNAACLSIAKGEFGQGEMLLKRAKELCRTSEDLTPEDRAAELLPIAVQQLYVLIRQGKSEEAESILEEISVNEISELSTRKIAQNNITLVRNTTANPFLLYKDLHATPDSTNNDRLFNFQDNIVLGNVHSVDLLVQKYDGIIRSTSKALSQSPYPSAEPHINLLSVHNAAAHAQGQTGTKGLKAILSALENRPKDVGLVLTAIQLYVTAGNTTSAITTLERSLRALDESNSELDKEVRFNPGLLSVLVSLYKLEGRKLQIRSELSKAATYWQERSKAPASLFRAAAASLLHSSDRADLTKSGDLFKTLYQKDASDRFAIAGYVASQAPLDYAKIEAQVDSLPAVGDLIADIDVSALESAGISPSSSATAAAAAAIAGARKRSSAHKDGRATKRIRKSRLPKDYDSSKKPDPERWLPLRDRSTYRPKGRKSKQRAAERTQGGVVNEKAEEPSAPVQQQKPQGGGSSKNKKKKGKR</sequence>
<dbReference type="Pfam" id="PF17004">
    <property type="entry name" value="SRP_TPR_like"/>
    <property type="match status" value="1"/>
</dbReference>
<name>A0AAD4GNT5_ASPNN</name>
<dbReference type="InterPro" id="IPR026270">
    <property type="entry name" value="SRP72"/>
</dbReference>
<dbReference type="GO" id="GO:0008312">
    <property type="term" value="F:7S RNA binding"/>
    <property type="evidence" value="ECO:0007669"/>
    <property type="project" value="InterPro"/>
</dbReference>
<keyword evidence="13" id="KW-1185">Reference proteome</keyword>
<dbReference type="FunFam" id="1.25.40.10:FF:000512">
    <property type="entry name" value="Signal recognition particle subunit SRP72"/>
    <property type="match status" value="1"/>
</dbReference>
<keyword evidence="7 9" id="KW-0733">Signal recognition particle</keyword>
<evidence type="ECO:0000256" key="9">
    <source>
        <dbReference type="PIRNR" id="PIRNR038922"/>
    </source>
</evidence>
<dbReference type="PANTHER" id="PTHR14094:SF9">
    <property type="entry name" value="SIGNAL RECOGNITION PARTICLE SUBUNIT SRP72"/>
    <property type="match status" value="1"/>
</dbReference>
<evidence type="ECO:0000313" key="13">
    <source>
        <dbReference type="Proteomes" id="UP001194746"/>
    </source>
</evidence>